<dbReference type="Pfam" id="PF25601">
    <property type="entry name" value="AAA_lid_14"/>
    <property type="match status" value="1"/>
</dbReference>
<dbReference type="FunFam" id="3.40.50.300:FF:000006">
    <property type="entry name" value="DNA-binding transcriptional regulator NtrC"/>
    <property type="match status" value="1"/>
</dbReference>
<evidence type="ECO:0000259" key="8">
    <source>
        <dbReference type="PROSITE" id="PS50045"/>
    </source>
</evidence>
<dbReference type="InterPro" id="IPR002197">
    <property type="entry name" value="HTH_Fis"/>
</dbReference>
<accession>S0G710</accession>
<keyword evidence="6" id="KW-0804">Transcription</keyword>
<feature type="domain" description="Sigma-54 factor interaction" evidence="8">
    <location>
        <begin position="144"/>
        <end position="373"/>
    </location>
</feature>
<dbReference type="PRINTS" id="PR01590">
    <property type="entry name" value="HTHFIS"/>
</dbReference>
<evidence type="ECO:0000256" key="1">
    <source>
        <dbReference type="ARBA" id="ARBA00022553"/>
    </source>
</evidence>
<proteinExistence type="predicted"/>
<dbReference type="PANTHER" id="PTHR32071">
    <property type="entry name" value="TRANSCRIPTIONAL REGULATORY PROTEIN"/>
    <property type="match status" value="1"/>
</dbReference>
<dbReference type="CDD" id="cd00009">
    <property type="entry name" value="AAA"/>
    <property type="match status" value="1"/>
</dbReference>
<dbReference type="InterPro" id="IPR011006">
    <property type="entry name" value="CheY-like_superfamily"/>
</dbReference>
<dbReference type="SMART" id="SM00382">
    <property type="entry name" value="AAA"/>
    <property type="match status" value="1"/>
</dbReference>
<dbReference type="GO" id="GO:0006355">
    <property type="term" value="P:regulation of DNA-templated transcription"/>
    <property type="evidence" value="ECO:0007669"/>
    <property type="project" value="InterPro"/>
</dbReference>
<dbReference type="OrthoDB" id="9763792at2"/>
<dbReference type="Gene3D" id="1.10.8.60">
    <property type="match status" value="1"/>
</dbReference>
<dbReference type="Gene3D" id="3.40.50.2300">
    <property type="match status" value="1"/>
</dbReference>
<evidence type="ECO:0000256" key="5">
    <source>
        <dbReference type="ARBA" id="ARBA00023015"/>
    </source>
</evidence>
<keyword evidence="11" id="KW-1185">Reference proteome</keyword>
<dbReference type="InterPro" id="IPR003593">
    <property type="entry name" value="AAA+_ATPase"/>
</dbReference>
<keyword evidence="2" id="KW-0547">Nucleotide-binding</keyword>
<dbReference type="GO" id="GO:0005524">
    <property type="term" value="F:ATP binding"/>
    <property type="evidence" value="ECO:0007669"/>
    <property type="project" value="UniProtKB-KW"/>
</dbReference>
<dbReference type="InterPro" id="IPR009057">
    <property type="entry name" value="Homeodomain-like_sf"/>
</dbReference>
<dbReference type="SUPFAM" id="SSF52540">
    <property type="entry name" value="P-loop containing nucleoside triphosphate hydrolases"/>
    <property type="match status" value="1"/>
</dbReference>
<evidence type="ECO:0000256" key="3">
    <source>
        <dbReference type="ARBA" id="ARBA00022840"/>
    </source>
</evidence>
<dbReference type="RefSeq" id="WP_006965015.1">
    <property type="nucleotide sequence ID" value="NZ_APJX01000002.1"/>
</dbReference>
<name>S0G710_9BACT</name>
<dbReference type="Pfam" id="PF00072">
    <property type="entry name" value="Response_reg"/>
    <property type="match status" value="1"/>
</dbReference>
<keyword evidence="3" id="KW-0067">ATP-binding</keyword>
<dbReference type="InterPro" id="IPR002078">
    <property type="entry name" value="Sigma_54_int"/>
</dbReference>
<evidence type="ECO:0000259" key="9">
    <source>
        <dbReference type="PROSITE" id="PS50110"/>
    </source>
</evidence>
<dbReference type="InterPro" id="IPR058031">
    <property type="entry name" value="AAA_lid_NorR"/>
</dbReference>
<protein>
    <submittedName>
        <fullName evidence="10">Sigma-54 interaction domain-containing protein</fullName>
    </submittedName>
</protein>
<dbReference type="GO" id="GO:0043565">
    <property type="term" value="F:sequence-specific DNA binding"/>
    <property type="evidence" value="ECO:0007669"/>
    <property type="project" value="InterPro"/>
</dbReference>
<sequence length="468" mass="52798">MSLKILVVDDEKDMLALLSRYISEDTAYQVQTENNPMEALAVFKQERFDLVIMDLKMPKMGGLDLLRQIKKIRPDTSAIIMTAYATIETAVEAIQEGAYDYITKPFRRERILLTIDKALQWRRMIFENMSLREELVQKDATRPLIGSSNAIKSVIQEIKQVAPTTATVLITGPSGTGKELAARAIHQFSLRKAFPMITVNCTAISENVIESELFGHVKGAFTGAWKDKKGLVEEADGSTLFLDEIGDLNLSMQTKLLRLLQEGEYKPVGSTRTRHADIRFVAATNHDLETDIKNGMFREDLFYRLNVICLHMPGLDRRPEDIPLLAQHFIKKYALLYQKDITQISESALKHLKAYSFSGNVRELENLIERGVIFCRTTALEPEDIFPGAGVPADIPSSEMSRDILEMPFREAKEAALALFYNQYIKNALTHSSGNISRAAEKAGIQRQYLHRLIKETGLDAEGFKFSS</sequence>
<dbReference type="Pfam" id="PF00158">
    <property type="entry name" value="Sigma54_activat"/>
    <property type="match status" value="1"/>
</dbReference>
<evidence type="ECO:0000256" key="6">
    <source>
        <dbReference type="ARBA" id="ARBA00023163"/>
    </source>
</evidence>
<gene>
    <name evidence="10" type="ORF">Dpo_2c04380</name>
</gene>
<keyword evidence="5" id="KW-0805">Transcription regulation</keyword>
<dbReference type="SMART" id="SM00448">
    <property type="entry name" value="REC"/>
    <property type="match status" value="1"/>
</dbReference>
<dbReference type="Proteomes" id="UP000014216">
    <property type="component" value="Unassembled WGS sequence"/>
</dbReference>
<dbReference type="Gene3D" id="3.40.50.300">
    <property type="entry name" value="P-loop containing nucleotide triphosphate hydrolases"/>
    <property type="match status" value="1"/>
</dbReference>
<dbReference type="EMBL" id="APJX01000002">
    <property type="protein sequence ID" value="EMS80742.1"/>
    <property type="molecule type" value="Genomic_DNA"/>
</dbReference>
<reference evidence="10 11" key="1">
    <citation type="journal article" date="2013" name="Genome Announc.">
        <title>Draft Genome Sequence of Desulfotignum phosphitoxidans DSM 13687 Strain FiPS-3.</title>
        <authorList>
            <person name="Poehlein A."/>
            <person name="Daniel R."/>
            <person name="Simeonova D.D."/>
        </authorList>
    </citation>
    <scope>NUCLEOTIDE SEQUENCE [LARGE SCALE GENOMIC DNA]</scope>
    <source>
        <strain evidence="10 11">DSM 13687</strain>
    </source>
</reference>
<keyword evidence="4" id="KW-0902">Two-component regulatory system</keyword>
<dbReference type="PROSITE" id="PS50045">
    <property type="entry name" value="SIGMA54_INTERACT_4"/>
    <property type="match status" value="1"/>
</dbReference>
<dbReference type="SUPFAM" id="SSF46689">
    <property type="entry name" value="Homeodomain-like"/>
    <property type="match status" value="1"/>
</dbReference>
<dbReference type="SUPFAM" id="SSF52172">
    <property type="entry name" value="CheY-like"/>
    <property type="match status" value="1"/>
</dbReference>
<evidence type="ECO:0000313" key="10">
    <source>
        <dbReference type="EMBL" id="EMS80742.1"/>
    </source>
</evidence>
<evidence type="ECO:0000256" key="2">
    <source>
        <dbReference type="ARBA" id="ARBA00022741"/>
    </source>
</evidence>
<dbReference type="Pfam" id="PF02954">
    <property type="entry name" value="HTH_8"/>
    <property type="match status" value="1"/>
</dbReference>
<feature type="domain" description="Response regulatory" evidence="9">
    <location>
        <begin position="4"/>
        <end position="119"/>
    </location>
</feature>
<comment type="caution">
    <text evidence="10">The sequence shown here is derived from an EMBL/GenBank/DDBJ whole genome shotgun (WGS) entry which is preliminary data.</text>
</comment>
<evidence type="ECO:0000256" key="4">
    <source>
        <dbReference type="ARBA" id="ARBA00023012"/>
    </source>
</evidence>
<dbReference type="InterPro" id="IPR027417">
    <property type="entry name" value="P-loop_NTPase"/>
</dbReference>
<dbReference type="InterPro" id="IPR001789">
    <property type="entry name" value="Sig_transdc_resp-reg_receiver"/>
</dbReference>
<evidence type="ECO:0000256" key="7">
    <source>
        <dbReference type="PROSITE-ProRule" id="PRU00169"/>
    </source>
</evidence>
<dbReference type="FunFam" id="3.40.50.2300:FF:000018">
    <property type="entry name" value="DNA-binding transcriptional regulator NtrC"/>
    <property type="match status" value="1"/>
</dbReference>
<evidence type="ECO:0000313" key="11">
    <source>
        <dbReference type="Proteomes" id="UP000014216"/>
    </source>
</evidence>
<keyword evidence="1 7" id="KW-0597">Phosphoprotein</keyword>
<dbReference type="GO" id="GO:0000160">
    <property type="term" value="P:phosphorelay signal transduction system"/>
    <property type="evidence" value="ECO:0007669"/>
    <property type="project" value="UniProtKB-KW"/>
</dbReference>
<dbReference type="Gene3D" id="1.10.10.60">
    <property type="entry name" value="Homeodomain-like"/>
    <property type="match status" value="1"/>
</dbReference>
<organism evidence="10 11">
    <name type="scientific">Desulfotignum phosphitoxidans DSM 13687</name>
    <dbReference type="NCBI Taxonomy" id="1286635"/>
    <lineage>
        <taxon>Bacteria</taxon>
        <taxon>Pseudomonadati</taxon>
        <taxon>Thermodesulfobacteriota</taxon>
        <taxon>Desulfobacteria</taxon>
        <taxon>Desulfobacterales</taxon>
        <taxon>Desulfobacteraceae</taxon>
        <taxon>Desulfotignum</taxon>
    </lineage>
</organism>
<feature type="modified residue" description="4-aspartylphosphate" evidence="7">
    <location>
        <position position="54"/>
    </location>
</feature>
<dbReference type="AlphaFoldDB" id="S0G710"/>
<dbReference type="PROSITE" id="PS50110">
    <property type="entry name" value="RESPONSE_REGULATORY"/>
    <property type="match status" value="1"/>
</dbReference>